<dbReference type="PANTHER" id="PTHR20857:SF15">
    <property type="entry name" value="THIAMINE-PHOSPHATE SYNTHASE"/>
    <property type="match status" value="1"/>
</dbReference>
<evidence type="ECO:0000313" key="5">
    <source>
        <dbReference type="Proteomes" id="UP001205603"/>
    </source>
</evidence>
<dbReference type="InterPro" id="IPR036206">
    <property type="entry name" value="ThiamineP_synth_sf"/>
</dbReference>
<dbReference type="EMBL" id="JANDHW010000006">
    <property type="protein sequence ID" value="MCP9612017.1"/>
    <property type="molecule type" value="Genomic_DNA"/>
</dbReference>
<comment type="pathway">
    <text evidence="1">Cofactor biosynthesis; thiamine diphosphate biosynthesis.</text>
</comment>
<dbReference type="SUPFAM" id="SSF51391">
    <property type="entry name" value="Thiamin phosphate synthase"/>
    <property type="match status" value="1"/>
</dbReference>
<dbReference type="RefSeq" id="WP_255027231.1">
    <property type="nucleotide sequence ID" value="NZ_JANDHW010000006.1"/>
</dbReference>
<gene>
    <name evidence="4" type="ORF">NMU02_07935</name>
</gene>
<evidence type="ECO:0000256" key="2">
    <source>
        <dbReference type="ARBA" id="ARBA00022977"/>
    </source>
</evidence>
<name>A0ABT1MHA0_9BACT</name>
<accession>A0ABT1MHA0</accession>
<keyword evidence="2" id="KW-0784">Thiamine biosynthesis</keyword>
<sequence>MKIIAITQEDFFDEEAETICFLLDKRGIDTLHLRKPAATSDNLQSLLQHIPSQYYRHIILHEHFELIHKFPLKGIHLNRRNPHSPIGYQGYTGRSCHSIEELKSSPKTDYCFLSPIFDSISKKGYRAGFSEKELTEASRSGTIDNSVVALGGITPDRLPILKKYKFGGAAFLGYLWNVTEKGELIKRLDEIKYYNR</sequence>
<evidence type="ECO:0000313" key="4">
    <source>
        <dbReference type="EMBL" id="MCP9612017.1"/>
    </source>
</evidence>
<organism evidence="4 5">
    <name type="scientific">Coprobacter tertius</name>
    <dbReference type="NCBI Taxonomy" id="2944915"/>
    <lineage>
        <taxon>Bacteria</taxon>
        <taxon>Pseudomonadati</taxon>
        <taxon>Bacteroidota</taxon>
        <taxon>Bacteroidia</taxon>
        <taxon>Bacteroidales</taxon>
        <taxon>Barnesiellaceae</taxon>
        <taxon>Coprobacter</taxon>
    </lineage>
</organism>
<dbReference type="Pfam" id="PF02581">
    <property type="entry name" value="TMP-TENI"/>
    <property type="match status" value="1"/>
</dbReference>
<keyword evidence="5" id="KW-1185">Reference proteome</keyword>
<protein>
    <submittedName>
        <fullName evidence="4">Thiamine phosphate synthase</fullName>
    </submittedName>
</protein>
<dbReference type="Proteomes" id="UP001205603">
    <property type="component" value="Unassembled WGS sequence"/>
</dbReference>
<dbReference type="Gene3D" id="3.20.20.70">
    <property type="entry name" value="Aldolase class I"/>
    <property type="match status" value="1"/>
</dbReference>
<evidence type="ECO:0000256" key="1">
    <source>
        <dbReference type="ARBA" id="ARBA00004948"/>
    </source>
</evidence>
<comment type="caution">
    <text evidence="4">The sequence shown here is derived from an EMBL/GenBank/DDBJ whole genome shotgun (WGS) entry which is preliminary data.</text>
</comment>
<dbReference type="PANTHER" id="PTHR20857">
    <property type="entry name" value="THIAMINE-PHOSPHATE PYROPHOSPHORYLASE"/>
    <property type="match status" value="1"/>
</dbReference>
<reference evidence="4 5" key="1">
    <citation type="submission" date="2022-07" db="EMBL/GenBank/DDBJ databases">
        <title>Fecal culturing of patients with breast cancer.</title>
        <authorList>
            <person name="Teng N.M.Y."/>
            <person name="Kiu R."/>
            <person name="Evans R."/>
            <person name="Baker D.J."/>
            <person name="Zenner C."/>
            <person name="Robinson S.D."/>
            <person name="Hall L.J."/>
        </authorList>
    </citation>
    <scope>NUCLEOTIDE SEQUENCE [LARGE SCALE GENOMIC DNA]</scope>
    <source>
        <strain evidence="4 5">LH1063</strain>
    </source>
</reference>
<proteinExistence type="predicted"/>
<dbReference type="InterPro" id="IPR022998">
    <property type="entry name" value="ThiamineP_synth_TenI"/>
</dbReference>
<feature type="domain" description="Thiamine phosphate synthase/TenI" evidence="3">
    <location>
        <begin position="6"/>
        <end position="170"/>
    </location>
</feature>
<dbReference type="CDD" id="cd00564">
    <property type="entry name" value="TMP_TenI"/>
    <property type="match status" value="1"/>
</dbReference>
<dbReference type="InterPro" id="IPR013785">
    <property type="entry name" value="Aldolase_TIM"/>
</dbReference>
<evidence type="ECO:0000259" key="3">
    <source>
        <dbReference type="Pfam" id="PF02581"/>
    </source>
</evidence>